<evidence type="ECO:0000313" key="3">
    <source>
        <dbReference type="Proteomes" id="UP000822688"/>
    </source>
</evidence>
<accession>A0A8T0IQU3</accession>
<dbReference type="Proteomes" id="UP000822688">
    <property type="component" value="Chromosome 3"/>
</dbReference>
<protein>
    <submittedName>
        <fullName evidence="2">Uncharacterized protein</fullName>
    </submittedName>
</protein>
<evidence type="ECO:0000256" key="1">
    <source>
        <dbReference type="SAM" id="MobiDB-lite"/>
    </source>
</evidence>
<reference evidence="2" key="1">
    <citation type="submission" date="2020-06" db="EMBL/GenBank/DDBJ databases">
        <title>WGS assembly of Ceratodon purpureus strain R40.</title>
        <authorList>
            <person name="Carey S.B."/>
            <person name="Jenkins J."/>
            <person name="Shu S."/>
            <person name="Lovell J.T."/>
            <person name="Sreedasyam A."/>
            <person name="Maumus F."/>
            <person name="Tiley G.P."/>
            <person name="Fernandez-Pozo N."/>
            <person name="Barry K."/>
            <person name="Chen C."/>
            <person name="Wang M."/>
            <person name="Lipzen A."/>
            <person name="Daum C."/>
            <person name="Saski C.A."/>
            <person name="Payton A.C."/>
            <person name="Mcbreen J.C."/>
            <person name="Conrad R.E."/>
            <person name="Kollar L.M."/>
            <person name="Olsson S."/>
            <person name="Huttunen S."/>
            <person name="Landis J.B."/>
            <person name="Wickett N.J."/>
            <person name="Johnson M.G."/>
            <person name="Rensing S.A."/>
            <person name="Grimwood J."/>
            <person name="Schmutz J."/>
            <person name="Mcdaniel S.F."/>
        </authorList>
    </citation>
    <scope>NUCLEOTIDE SEQUENCE</scope>
    <source>
        <strain evidence="2">R40</strain>
    </source>
</reference>
<dbReference type="AlphaFoldDB" id="A0A8T0IQU3"/>
<feature type="region of interest" description="Disordered" evidence="1">
    <location>
        <begin position="80"/>
        <end position="102"/>
    </location>
</feature>
<dbReference type="EMBL" id="CM026423">
    <property type="protein sequence ID" value="KAG0584988.1"/>
    <property type="molecule type" value="Genomic_DNA"/>
</dbReference>
<organism evidence="2 3">
    <name type="scientific">Ceratodon purpureus</name>
    <name type="common">Fire moss</name>
    <name type="synonym">Dicranum purpureum</name>
    <dbReference type="NCBI Taxonomy" id="3225"/>
    <lineage>
        <taxon>Eukaryota</taxon>
        <taxon>Viridiplantae</taxon>
        <taxon>Streptophyta</taxon>
        <taxon>Embryophyta</taxon>
        <taxon>Bryophyta</taxon>
        <taxon>Bryophytina</taxon>
        <taxon>Bryopsida</taxon>
        <taxon>Dicranidae</taxon>
        <taxon>Pseudoditrichales</taxon>
        <taxon>Ditrichaceae</taxon>
        <taxon>Ceratodon</taxon>
    </lineage>
</organism>
<feature type="compositionally biased region" description="Polar residues" evidence="1">
    <location>
        <begin position="92"/>
        <end position="102"/>
    </location>
</feature>
<evidence type="ECO:0000313" key="2">
    <source>
        <dbReference type="EMBL" id="KAG0584988.1"/>
    </source>
</evidence>
<sequence length="102" mass="11813">MEYATSYPQRSSPSRMIGDRIMKTPLLDVYNGLYGQRLALCARPLHIAEAIPRQGYYSRHHPNRHILQTNKKFHADLHNLPSPKLHNHNKTRATISSNRNTK</sequence>
<name>A0A8T0IQU3_CERPU</name>
<gene>
    <name evidence="2" type="ORF">KC19_3G248800</name>
</gene>
<proteinExistence type="predicted"/>
<keyword evidence="3" id="KW-1185">Reference proteome</keyword>
<comment type="caution">
    <text evidence="2">The sequence shown here is derived from an EMBL/GenBank/DDBJ whole genome shotgun (WGS) entry which is preliminary data.</text>
</comment>